<feature type="domain" description="Alcohol dehydrogenase iron-type/glycerol dehydrogenase GldA" evidence="4">
    <location>
        <begin position="4"/>
        <end position="147"/>
    </location>
</feature>
<dbReference type="SUPFAM" id="SSF56796">
    <property type="entry name" value="Dehydroquinate synthase-like"/>
    <property type="match status" value="1"/>
</dbReference>
<dbReference type="PANTHER" id="PTHR43616:SF3">
    <property type="entry name" value="HYDROXYCARBOXYLATE DEHYDROGENASE A"/>
    <property type="match status" value="1"/>
</dbReference>
<dbReference type="InterPro" id="IPR001670">
    <property type="entry name" value="ADH_Fe/GldA"/>
</dbReference>
<protein>
    <submittedName>
        <fullName evidence="5">Iron-containing alcohol dehydrogenase family protein</fullName>
    </submittedName>
</protein>
<keyword evidence="6" id="KW-1185">Reference proteome</keyword>
<evidence type="ECO:0000313" key="6">
    <source>
        <dbReference type="Proteomes" id="UP001054846"/>
    </source>
</evidence>
<dbReference type="Gene3D" id="1.20.1090.10">
    <property type="entry name" value="Dehydroquinate synthase-like - alpha domain"/>
    <property type="match status" value="1"/>
</dbReference>
<accession>A0ABY3PTL2</accession>
<dbReference type="PANTHER" id="PTHR43616">
    <property type="entry name" value="GLYCEROL DEHYDROGENASE"/>
    <property type="match status" value="1"/>
</dbReference>
<evidence type="ECO:0000259" key="4">
    <source>
        <dbReference type="Pfam" id="PF00465"/>
    </source>
</evidence>
<dbReference type="Proteomes" id="UP001054846">
    <property type="component" value="Chromosome"/>
</dbReference>
<dbReference type="InterPro" id="IPR016205">
    <property type="entry name" value="Glycerol_DH"/>
</dbReference>
<keyword evidence="3" id="KW-0560">Oxidoreductase</keyword>
<keyword evidence="2" id="KW-0479">Metal-binding</keyword>
<gene>
    <name evidence="5" type="ORF">ISF26_21570</name>
</gene>
<dbReference type="InterPro" id="IPR018211">
    <property type="entry name" value="ADH_Fe_CS"/>
</dbReference>
<dbReference type="PROSITE" id="PS00913">
    <property type="entry name" value="ADH_IRON_1"/>
    <property type="match status" value="1"/>
</dbReference>
<dbReference type="Gene3D" id="3.40.50.1970">
    <property type="match status" value="1"/>
</dbReference>
<evidence type="ECO:0000256" key="1">
    <source>
        <dbReference type="ARBA" id="ARBA00007358"/>
    </source>
</evidence>
<organism evidence="5 6">
    <name type="scientific">Gloeobacter morelensis MG652769</name>
    <dbReference type="NCBI Taxonomy" id="2781736"/>
    <lineage>
        <taxon>Bacteria</taxon>
        <taxon>Bacillati</taxon>
        <taxon>Cyanobacteriota</taxon>
        <taxon>Cyanophyceae</taxon>
        <taxon>Gloeobacterales</taxon>
        <taxon>Gloeobacteraceae</taxon>
        <taxon>Gloeobacter</taxon>
        <taxon>Gloeobacter morelensis</taxon>
    </lineage>
</organism>
<dbReference type="CDD" id="cd08550">
    <property type="entry name" value="GlyDH-like"/>
    <property type="match status" value="1"/>
</dbReference>
<comment type="similarity">
    <text evidence="1">Belongs to the iron-containing alcohol dehydrogenase family.</text>
</comment>
<dbReference type="Pfam" id="PF00465">
    <property type="entry name" value="Fe-ADH"/>
    <property type="match status" value="1"/>
</dbReference>
<evidence type="ECO:0000256" key="3">
    <source>
        <dbReference type="ARBA" id="ARBA00023002"/>
    </source>
</evidence>
<evidence type="ECO:0000313" key="5">
    <source>
        <dbReference type="EMBL" id="UFP97088.1"/>
    </source>
</evidence>
<dbReference type="PIRSF" id="PIRSF000112">
    <property type="entry name" value="Glycerol_dehydrogenase"/>
    <property type="match status" value="1"/>
</dbReference>
<evidence type="ECO:0000256" key="2">
    <source>
        <dbReference type="ARBA" id="ARBA00022723"/>
    </source>
</evidence>
<name>A0ABY3PTL2_9CYAN</name>
<sequence>MAAPQQVRRGRGTVEILGEWTRRLGNRPLVIGGQNTLARWRPMLEKLLQGAKLEATFANYGIDCTENNLGRLVDEACGHDVVIGVGGGKALDMAKLVAARCGLPVMTVPTSAATCAAWAALSNIYSEAGQWLYGVELDHAPEGLIVDYDLIATAPVRTLVSGMGDALAKWYEASISSGDSDDVLVISAVQQARVLRDLILQLGEAAIREPGGRAWEQMVDASICLAGMVGGLGGARCRTVAAHAVHNGLTSLSATRRSLHGEKVALGILVQLRLEETVGRQRLASIAREQLEQFYRRVGLPLSLEDLQFAPLDDEQLLAVARLCCQPQSDIHYLPFAVEPEQLARVLRESARPRAARLS</sequence>
<proteinExistence type="inferred from homology"/>
<reference evidence="5 6" key="1">
    <citation type="journal article" date="2021" name="Genome Biol. Evol.">
        <title>Complete Genome Sequencing of a Novel Gloeobacter Species from a Waterfall Cave in Mexico.</title>
        <authorList>
            <person name="Saw J.H."/>
            <person name="Cardona T."/>
            <person name="Montejano G."/>
        </authorList>
    </citation>
    <scope>NUCLEOTIDE SEQUENCE [LARGE SCALE GENOMIC DNA]</scope>
    <source>
        <strain evidence="5">MG652769</strain>
    </source>
</reference>
<dbReference type="EMBL" id="CP063845">
    <property type="protein sequence ID" value="UFP97088.1"/>
    <property type="molecule type" value="Genomic_DNA"/>
</dbReference>